<sequence length="173" mass="19520">MAHLGAPFLFCGNRWLRRPFNTTIMRSIWRYLWPLPWTLLGLVIALAARAVGAHWHVRHGVLEVHGSLLAAGCRRLPSPMRFEAITLGHVVLSIDAACLEAVRAHERVHVRQYERWGPLFVPAYLVLSIWQWARGRHAYLDNPFEREAYALAPCGSPAQGVQPAAGNDKVMVE</sequence>
<proteinExistence type="predicted"/>
<dbReference type="KEGG" id="otd:J1M35_04245"/>
<accession>A0A975H6L4</accession>
<gene>
    <name evidence="1" type="ORF">J1M35_04245</name>
</gene>
<reference evidence="1" key="1">
    <citation type="submission" date="2021-03" db="EMBL/GenBank/DDBJ databases">
        <title>Ottowia sp. 27C isolated from the cloaca of a Giant Asian pond turtle (Heosemys grandis).</title>
        <authorList>
            <person name="Spergser J."/>
            <person name="Busse H.-J."/>
        </authorList>
    </citation>
    <scope>NUCLEOTIDE SEQUENCE</scope>
    <source>
        <strain evidence="1">27C</strain>
    </source>
</reference>
<evidence type="ECO:0000313" key="1">
    <source>
        <dbReference type="EMBL" id="QTD46127.1"/>
    </source>
</evidence>
<dbReference type="AlphaFoldDB" id="A0A975H6L4"/>
<protein>
    <submittedName>
        <fullName evidence="1">Signal peptide prediction</fullName>
    </submittedName>
</protein>
<dbReference type="RefSeq" id="WP_208010026.1">
    <property type="nucleotide sequence ID" value="NZ_CP071796.1"/>
</dbReference>
<evidence type="ECO:0000313" key="2">
    <source>
        <dbReference type="Proteomes" id="UP000663903"/>
    </source>
</evidence>
<dbReference type="Proteomes" id="UP000663903">
    <property type="component" value="Chromosome"/>
</dbReference>
<dbReference type="EMBL" id="CP071796">
    <property type="protein sequence ID" value="QTD46127.1"/>
    <property type="molecule type" value="Genomic_DNA"/>
</dbReference>
<organism evidence="1 2">
    <name type="scientific">Ottowia testudinis</name>
    <dbReference type="NCBI Taxonomy" id="2816950"/>
    <lineage>
        <taxon>Bacteria</taxon>
        <taxon>Pseudomonadati</taxon>
        <taxon>Pseudomonadota</taxon>
        <taxon>Betaproteobacteria</taxon>
        <taxon>Burkholderiales</taxon>
        <taxon>Comamonadaceae</taxon>
        <taxon>Ottowia</taxon>
    </lineage>
</organism>
<name>A0A975H6L4_9BURK</name>
<keyword evidence="2" id="KW-1185">Reference proteome</keyword>